<evidence type="ECO:0000256" key="6">
    <source>
        <dbReference type="ARBA" id="ARBA00022729"/>
    </source>
</evidence>
<dbReference type="PANTHER" id="PTHR34501:SF9">
    <property type="entry name" value="MAJOR OUTER MEMBRANE PROTEIN P.IA"/>
    <property type="match status" value="1"/>
</dbReference>
<dbReference type="GO" id="GO:0015288">
    <property type="term" value="F:porin activity"/>
    <property type="evidence" value="ECO:0007669"/>
    <property type="project" value="UniProtKB-KW"/>
</dbReference>
<feature type="domain" description="Porin" evidence="12">
    <location>
        <begin position="30"/>
        <end position="372"/>
    </location>
</feature>
<keyword evidence="9" id="KW-0472">Membrane</keyword>
<dbReference type="InterPro" id="IPR033900">
    <property type="entry name" value="Gram_neg_porin_domain"/>
</dbReference>
<dbReference type="EMBL" id="FONX01000021">
    <property type="protein sequence ID" value="SFF27059.1"/>
    <property type="molecule type" value="Genomic_DNA"/>
</dbReference>
<feature type="signal peptide" evidence="11">
    <location>
        <begin position="1"/>
        <end position="43"/>
    </location>
</feature>
<dbReference type="InterPro" id="IPR050298">
    <property type="entry name" value="Gram-neg_bact_OMP"/>
</dbReference>
<dbReference type="InterPro" id="IPR023614">
    <property type="entry name" value="Porin_dom_sf"/>
</dbReference>
<dbReference type="STRING" id="1177982.SAMN04489711_12160"/>
<comment type="subcellular location">
    <subcellularLocation>
        <location evidence="1">Cell outer membrane</location>
        <topology evidence="1">Multi-pass membrane protein</topology>
    </subcellularLocation>
</comment>
<dbReference type="CDD" id="cd00342">
    <property type="entry name" value="gram_neg_porins"/>
    <property type="match status" value="1"/>
</dbReference>
<comment type="subunit">
    <text evidence="2">Homotrimer.</text>
</comment>
<evidence type="ECO:0000256" key="2">
    <source>
        <dbReference type="ARBA" id="ARBA00011233"/>
    </source>
</evidence>
<evidence type="ECO:0000256" key="9">
    <source>
        <dbReference type="ARBA" id="ARBA00023136"/>
    </source>
</evidence>
<feature type="chain" id="PRO_5011795970" evidence="11">
    <location>
        <begin position="44"/>
        <end position="398"/>
    </location>
</feature>
<dbReference type="RefSeq" id="WP_092941862.1">
    <property type="nucleotide sequence ID" value="NZ_FONX01000021.1"/>
</dbReference>
<evidence type="ECO:0000313" key="13">
    <source>
        <dbReference type="EMBL" id="SFF27059.1"/>
    </source>
</evidence>
<dbReference type="SUPFAM" id="SSF56935">
    <property type="entry name" value="Porins"/>
    <property type="match status" value="1"/>
</dbReference>
<gene>
    <name evidence="13" type="ORF">SAMN04489711_12160</name>
</gene>
<keyword evidence="8" id="KW-0626">Porin</keyword>
<keyword evidence="4" id="KW-1134">Transmembrane beta strand</keyword>
<accession>A0A1I2HBY8</accession>
<dbReference type="GO" id="GO:0006811">
    <property type="term" value="P:monoatomic ion transport"/>
    <property type="evidence" value="ECO:0007669"/>
    <property type="project" value="UniProtKB-KW"/>
</dbReference>
<sequence length="398" mass="41397">MYQRLFNAVPRGTLHHAARPAARRLRGSLAVAAGCALAGAAQAQPATAPGLQLFGQVDAAVGRFAGPATGINAQDRATTRMESSALSTSHWGVRGSEALGGGATAVFELSSFIRNDTGALGRSDALPAPVNVAGDPVFSRAAWVGLAHPVWGRVRLGTISTQLFIQSISTNAFGDSTVFGPINLLTFIGGPLTGGTSWANSVVYDSPMVAGFSGSLAYALSERQGGGNQAARLQYAKGPLAASVAYQNVRRNPQTFADGTSPNDTRTWQLAASYDFGSVKLMAHLGRIQNRGTSAAPLDAKYNVWDLSAAVPLGAGTLLAGYGTRRTSDAVAPVPATVAGGNLERKVLTLGYTHALSKRTDLYALAMRDDTRTRTLGNPPAEVGAQGNSFAVGMRHRF</sequence>
<evidence type="ECO:0000313" key="14">
    <source>
        <dbReference type="Proteomes" id="UP000199119"/>
    </source>
</evidence>
<organism evidence="13 14">
    <name type="scientific">Paracidovorax wautersii</name>
    <dbReference type="NCBI Taxonomy" id="1177982"/>
    <lineage>
        <taxon>Bacteria</taxon>
        <taxon>Pseudomonadati</taxon>
        <taxon>Pseudomonadota</taxon>
        <taxon>Betaproteobacteria</taxon>
        <taxon>Burkholderiales</taxon>
        <taxon>Comamonadaceae</taxon>
        <taxon>Paracidovorax</taxon>
    </lineage>
</organism>
<keyword evidence="3" id="KW-0813">Transport</keyword>
<dbReference type="AlphaFoldDB" id="A0A1I2HBY8"/>
<evidence type="ECO:0000256" key="4">
    <source>
        <dbReference type="ARBA" id="ARBA00022452"/>
    </source>
</evidence>
<evidence type="ECO:0000256" key="10">
    <source>
        <dbReference type="ARBA" id="ARBA00023237"/>
    </source>
</evidence>
<name>A0A1I2HBY8_9BURK</name>
<evidence type="ECO:0000256" key="5">
    <source>
        <dbReference type="ARBA" id="ARBA00022692"/>
    </source>
</evidence>
<proteinExistence type="predicted"/>
<evidence type="ECO:0000256" key="8">
    <source>
        <dbReference type="ARBA" id="ARBA00023114"/>
    </source>
</evidence>
<dbReference type="Proteomes" id="UP000199119">
    <property type="component" value="Unassembled WGS sequence"/>
</dbReference>
<dbReference type="GO" id="GO:0009279">
    <property type="term" value="C:cell outer membrane"/>
    <property type="evidence" value="ECO:0007669"/>
    <property type="project" value="UniProtKB-SubCell"/>
</dbReference>
<dbReference type="Gene3D" id="2.40.160.10">
    <property type="entry name" value="Porin"/>
    <property type="match status" value="1"/>
</dbReference>
<dbReference type="Pfam" id="PF13609">
    <property type="entry name" value="Porin_4"/>
    <property type="match status" value="1"/>
</dbReference>
<evidence type="ECO:0000256" key="11">
    <source>
        <dbReference type="SAM" id="SignalP"/>
    </source>
</evidence>
<evidence type="ECO:0000256" key="3">
    <source>
        <dbReference type="ARBA" id="ARBA00022448"/>
    </source>
</evidence>
<dbReference type="OrthoDB" id="6975458at2"/>
<keyword evidence="5" id="KW-0812">Transmembrane</keyword>
<dbReference type="GO" id="GO:0046930">
    <property type="term" value="C:pore complex"/>
    <property type="evidence" value="ECO:0007669"/>
    <property type="project" value="UniProtKB-KW"/>
</dbReference>
<evidence type="ECO:0000259" key="12">
    <source>
        <dbReference type="Pfam" id="PF13609"/>
    </source>
</evidence>
<protein>
    <submittedName>
        <fullName evidence="13">Outer membrane protein (Porin)</fullName>
    </submittedName>
</protein>
<keyword evidence="14" id="KW-1185">Reference proteome</keyword>
<reference evidence="14" key="1">
    <citation type="submission" date="2016-10" db="EMBL/GenBank/DDBJ databases">
        <authorList>
            <person name="Varghese N."/>
            <person name="Submissions S."/>
        </authorList>
    </citation>
    <scope>NUCLEOTIDE SEQUENCE [LARGE SCALE GENOMIC DNA]</scope>
    <source>
        <strain evidence="14">DSM 27981</strain>
    </source>
</reference>
<dbReference type="PANTHER" id="PTHR34501">
    <property type="entry name" value="PROTEIN YDDL-RELATED"/>
    <property type="match status" value="1"/>
</dbReference>
<keyword evidence="6 11" id="KW-0732">Signal</keyword>
<evidence type="ECO:0000256" key="7">
    <source>
        <dbReference type="ARBA" id="ARBA00023065"/>
    </source>
</evidence>
<keyword evidence="10" id="KW-0998">Cell outer membrane</keyword>
<keyword evidence="7" id="KW-0406">Ion transport</keyword>
<evidence type="ECO:0000256" key="1">
    <source>
        <dbReference type="ARBA" id="ARBA00004571"/>
    </source>
</evidence>